<dbReference type="Proteomes" id="UP000494365">
    <property type="component" value="Unassembled WGS sequence"/>
</dbReference>
<dbReference type="GO" id="GO:0015562">
    <property type="term" value="F:efflux transmembrane transporter activity"/>
    <property type="evidence" value="ECO:0007669"/>
    <property type="project" value="InterPro"/>
</dbReference>
<dbReference type="InterPro" id="IPR010131">
    <property type="entry name" value="MdtP/NodT-like"/>
</dbReference>
<organism evidence="3 4">
    <name type="scientific">Paraburkholderia ultramafica</name>
    <dbReference type="NCBI Taxonomy" id="1544867"/>
    <lineage>
        <taxon>Bacteria</taxon>
        <taxon>Pseudomonadati</taxon>
        <taxon>Pseudomonadota</taxon>
        <taxon>Betaproteobacteria</taxon>
        <taxon>Burkholderiales</taxon>
        <taxon>Burkholderiaceae</taxon>
        <taxon>Paraburkholderia</taxon>
    </lineage>
</organism>
<gene>
    <name evidence="3" type="primary">ttgC_5</name>
    <name evidence="3" type="ORF">LMG28614_03580</name>
</gene>
<proteinExistence type="inferred from homology"/>
<dbReference type="GO" id="GO:0005886">
    <property type="term" value="C:plasma membrane"/>
    <property type="evidence" value="ECO:0007669"/>
    <property type="project" value="UniProtKB-SubCell"/>
</dbReference>
<comment type="subcellular location">
    <subcellularLocation>
        <location evidence="2">Cell membrane</location>
        <topology evidence="2">Lipid-anchor</topology>
    </subcellularLocation>
</comment>
<dbReference type="NCBIfam" id="TIGR01845">
    <property type="entry name" value="outer_NodT"/>
    <property type="match status" value="1"/>
</dbReference>
<evidence type="ECO:0000313" key="4">
    <source>
        <dbReference type="Proteomes" id="UP000494365"/>
    </source>
</evidence>
<sequence length="517" mass="55485">MASPENRIRAVSPLASLVACRSAWRAARHVPLASLVVAIASGCTGSLKLESPKTLPQQFNEASPGVSGTQASISDEQLVTWWMQFNDPALTQLIETAIAHNYDISIAASRVDQASAGVRLARSQLLPSVGLGVSAASYHGSETSLEFQELLGVNNLDNRFWRVGLQTQWEIDVFGRGRARLAAARATTLAAAGDAEAVRLSVIGTVADLYMTYRGLLQQRELLAQSHQIAADFVVIAEHSFTAGVVLSTDIDVARAGLAQVEARQQDVETAIAAARLSLENLCAVQPGELTATLDSVSGLPTPLPEITPGQPVDLLMRRPDLIAARDRLFASVKQSDAARLNYWPTFSLSGTLARNGWVIAGQSLGPSTFWLFGAAMALPLIDFGARESQVISSDAQAQQALLAYEKTASGALFDVEQALSRLKRQEELQKARNEEVTRRNEVLRKTTRQFKVGDIGRIDIDQARLALLESQAALVREQVGQLQAQVALFRAMGGGWQPAGSALSASPPYPMPAASQ</sequence>
<dbReference type="InterPro" id="IPR003423">
    <property type="entry name" value="OMP_efflux"/>
</dbReference>
<reference evidence="3 4" key="1">
    <citation type="submission" date="2020-04" db="EMBL/GenBank/DDBJ databases">
        <authorList>
            <person name="De Canck E."/>
        </authorList>
    </citation>
    <scope>NUCLEOTIDE SEQUENCE [LARGE SCALE GENOMIC DNA]</scope>
    <source>
        <strain evidence="3 4">LMG 28614</strain>
    </source>
</reference>
<dbReference type="PANTHER" id="PTHR30203">
    <property type="entry name" value="OUTER MEMBRANE CATION EFFLUX PROTEIN"/>
    <property type="match status" value="1"/>
</dbReference>
<dbReference type="PROSITE" id="PS51257">
    <property type="entry name" value="PROKAR_LIPOPROTEIN"/>
    <property type="match status" value="1"/>
</dbReference>
<comment type="similarity">
    <text evidence="1 2">Belongs to the outer membrane factor (OMF) (TC 1.B.17) family.</text>
</comment>
<keyword evidence="2" id="KW-0449">Lipoprotein</keyword>
<dbReference type="EMBL" id="CADIKK010000016">
    <property type="protein sequence ID" value="CAB3792801.1"/>
    <property type="molecule type" value="Genomic_DNA"/>
</dbReference>
<dbReference type="Gene3D" id="2.20.200.10">
    <property type="entry name" value="Outer membrane efflux proteins (OEP)"/>
    <property type="match status" value="1"/>
</dbReference>
<dbReference type="AlphaFoldDB" id="A0A6S7BRE4"/>
<name>A0A6S7BRE4_9BURK</name>
<dbReference type="SUPFAM" id="SSF56954">
    <property type="entry name" value="Outer membrane efflux proteins (OEP)"/>
    <property type="match status" value="1"/>
</dbReference>
<dbReference type="Gene3D" id="1.20.1600.10">
    <property type="entry name" value="Outer membrane efflux proteins (OEP)"/>
    <property type="match status" value="1"/>
</dbReference>
<accession>A0A6S7BRE4</accession>
<keyword evidence="2" id="KW-0472">Membrane</keyword>
<keyword evidence="2" id="KW-0812">Transmembrane</keyword>
<dbReference type="RefSeq" id="WP_175150811.1">
    <property type="nucleotide sequence ID" value="NZ_CADIKK010000016.1"/>
</dbReference>
<evidence type="ECO:0000313" key="3">
    <source>
        <dbReference type="EMBL" id="CAB3792801.1"/>
    </source>
</evidence>
<keyword evidence="2" id="KW-0564">Palmitate</keyword>
<keyword evidence="4" id="KW-1185">Reference proteome</keyword>
<keyword evidence="2" id="KW-1134">Transmembrane beta strand</keyword>
<dbReference type="Pfam" id="PF02321">
    <property type="entry name" value="OEP"/>
    <property type="match status" value="2"/>
</dbReference>
<evidence type="ECO:0000256" key="2">
    <source>
        <dbReference type="RuleBase" id="RU362097"/>
    </source>
</evidence>
<evidence type="ECO:0000256" key="1">
    <source>
        <dbReference type="ARBA" id="ARBA00007613"/>
    </source>
</evidence>
<protein>
    <submittedName>
        <fullName evidence="3">Toluene efflux pump outer membrane protein TtgC</fullName>
    </submittedName>
</protein>